<comment type="caution">
    <text evidence="8">The sequence shown here is derived from an EMBL/GenBank/DDBJ whole genome shotgun (WGS) entry which is preliminary data.</text>
</comment>
<feature type="compositionally biased region" description="Polar residues" evidence="6">
    <location>
        <begin position="290"/>
        <end position="302"/>
    </location>
</feature>
<feature type="compositionally biased region" description="Low complexity" evidence="6">
    <location>
        <begin position="683"/>
        <end position="692"/>
    </location>
</feature>
<organism evidence="8 9">
    <name type="scientific">Malus domestica</name>
    <name type="common">Apple</name>
    <name type="synonym">Pyrus malus</name>
    <dbReference type="NCBI Taxonomy" id="3750"/>
    <lineage>
        <taxon>Eukaryota</taxon>
        <taxon>Viridiplantae</taxon>
        <taxon>Streptophyta</taxon>
        <taxon>Embryophyta</taxon>
        <taxon>Tracheophyta</taxon>
        <taxon>Spermatophyta</taxon>
        <taxon>Magnoliopsida</taxon>
        <taxon>eudicotyledons</taxon>
        <taxon>Gunneridae</taxon>
        <taxon>Pentapetalae</taxon>
        <taxon>rosids</taxon>
        <taxon>fabids</taxon>
        <taxon>Rosales</taxon>
        <taxon>Rosaceae</taxon>
        <taxon>Amygdaloideae</taxon>
        <taxon>Maleae</taxon>
        <taxon>Malus</taxon>
    </lineage>
</organism>
<evidence type="ECO:0000259" key="7">
    <source>
        <dbReference type="PROSITE" id="PS50888"/>
    </source>
</evidence>
<dbReference type="GO" id="GO:0000978">
    <property type="term" value="F:RNA polymerase II cis-regulatory region sequence-specific DNA binding"/>
    <property type="evidence" value="ECO:0007669"/>
    <property type="project" value="TreeGrafter"/>
</dbReference>
<sequence>MSGLLYKYNPNFKASEGEPRKNHAAEFMDSNIFHQQQSSGLTRYQSAPSSFLMEQMDNNGGGTQDLLYLQPSSPEVETVLARFISSCNEPDQRDNGVQQHQFEIQERPVNVKGEAEDSVSEHINGYPNSTHTMYQAPQGQQAHGLDSSSFAAVNSTGMENSMMQSKIGVGNRSNLVRQSSSPAGVFPNSTVDDGFNVMKDSAGYRAGNGTNGEASPSTSRFGNQLSFSSRQSSYSGRMPRIAEDENGNLGEDENANGSNSPYQSSFPDDSWDDSSFNDLKIARDNDGNKFSTSTAFESQNNDFGHRNHGSTQHLRFSKHFEMPAMEKYLQFEDSIPRKIRAKRGFATHPRSIAERVNLLLFYSSCGWFTLHKDSVAELHVTIARLYEIRDREYCEFQMRRTRISERMKKLQELFPNMDKQTNTAEKLDLAVGFIKDLQKQVQTLKDTKAKCNMSGLLYKYNPNFKASEGEPRKNHAAEFMDSNIFHQQHPQQQQSSGLTRYQSAPNSFLMEQMDNNGGGTQDLRYLQPSSPEVETVLARFISSCNEPDQRDNGVQQHQFEIQERPVNVKGEAGDSVSEHINGYSNSTHMMYQAPQGQQAHGLDSSSFAGVNSTGMENSMMQLKIGVGNRSNHVRQSSSPAGVFPNSTVDDGFNVMKDSAGYRAGNGTNGEASPSTSRFGNQLSFSSRQSSYSGRMPRIAEDENGNLGEGSQSQPDHSLGNANGSNSPYQSSFPDDSLDDSSFNDLKRARDNDGNKFSTSTAFESQNNDFRHRNLGLTQHLRFPNHFEMPAMEKYLQFEDSIPRKIRAKRGFATHPRSIAERMRRTRISERMKKLQELFPNMDKQTNTAEKLDLAVGFIKDLQKQVQTLKDTKANPTERITMSNLASNFNQKIDYVFKVVLIGDSAVGKSQLLARFARNEFSLESKATIGVEFQTKTLVIDHKTIKAQIWDTAGQERYRAVTSAYYRGNKSDLGTLRAVPSEDAKEFAQRENLFFMEASALEATNVESAFVTVLTEIYRIVGKKSLIPNEEAESGSSSLLKGTKLVVPRQEPEPQARNDGFELEISYDIRKRLD</sequence>
<feature type="region of interest" description="Disordered" evidence="6">
    <location>
        <begin position="659"/>
        <end position="764"/>
    </location>
</feature>
<dbReference type="InterPro" id="IPR001806">
    <property type="entry name" value="Small_GTPase"/>
</dbReference>
<feature type="compositionally biased region" description="Polar residues" evidence="6">
    <location>
        <begin position="708"/>
        <end position="729"/>
    </location>
</feature>
<feature type="compositionally biased region" description="Low complexity" evidence="6">
    <location>
        <begin position="226"/>
        <end position="235"/>
    </location>
</feature>
<feature type="compositionally biased region" description="Polar residues" evidence="6">
    <location>
        <begin position="754"/>
        <end position="764"/>
    </location>
</feature>
<dbReference type="Pfam" id="PF00071">
    <property type="entry name" value="Ras"/>
    <property type="match status" value="1"/>
</dbReference>
<feature type="domain" description="BHLH" evidence="7">
    <location>
        <begin position="811"/>
        <end position="861"/>
    </location>
</feature>
<feature type="compositionally biased region" description="Polar residues" evidence="6">
    <location>
        <begin position="211"/>
        <end position="225"/>
    </location>
</feature>
<feature type="region of interest" description="Disordered" evidence="6">
    <location>
        <begin position="290"/>
        <end position="310"/>
    </location>
</feature>
<dbReference type="GO" id="GO:0003924">
    <property type="term" value="F:GTPase activity"/>
    <property type="evidence" value="ECO:0007669"/>
    <property type="project" value="InterPro"/>
</dbReference>
<accession>A0A498KI66</accession>
<keyword evidence="2" id="KW-0805">Transcription regulation</keyword>
<dbReference type="Gene3D" id="3.40.50.300">
    <property type="entry name" value="P-loop containing nucleotide triphosphate hydrolases"/>
    <property type="match status" value="2"/>
</dbReference>
<dbReference type="PANTHER" id="PTHR16223:SF345">
    <property type="entry name" value="TRANSCRIPTION FACTOR BHLH130-LIKE"/>
    <property type="match status" value="1"/>
</dbReference>
<feature type="compositionally biased region" description="Basic and acidic residues" evidence="6">
    <location>
        <begin position="744"/>
        <end position="753"/>
    </location>
</feature>
<keyword evidence="3" id="KW-0238">DNA-binding</keyword>
<dbReference type="SUPFAM" id="SSF52540">
    <property type="entry name" value="P-loop containing nucleoside triphosphate hydrolases"/>
    <property type="match status" value="1"/>
</dbReference>
<feature type="domain" description="BHLH" evidence="7">
    <location>
        <begin position="387"/>
        <end position="437"/>
    </location>
</feature>
<dbReference type="InterPro" id="IPR027417">
    <property type="entry name" value="P-loop_NTPase"/>
</dbReference>
<name>A0A498KI66_MALDO</name>
<gene>
    <name evidence="8" type="ORF">DVH24_006702</name>
</gene>
<evidence type="ECO:0000313" key="8">
    <source>
        <dbReference type="EMBL" id="RXI05445.1"/>
    </source>
</evidence>
<evidence type="ECO:0000256" key="3">
    <source>
        <dbReference type="ARBA" id="ARBA00023125"/>
    </source>
</evidence>
<dbReference type="AlphaFoldDB" id="A0A498KI66"/>
<dbReference type="GO" id="GO:0005525">
    <property type="term" value="F:GTP binding"/>
    <property type="evidence" value="ECO:0007669"/>
    <property type="project" value="InterPro"/>
</dbReference>
<protein>
    <recommendedName>
        <fullName evidence="7">BHLH domain-containing protein</fullName>
    </recommendedName>
</protein>
<dbReference type="PROSITE" id="PS50888">
    <property type="entry name" value="BHLH"/>
    <property type="match status" value="2"/>
</dbReference>
<proteinExistence type="predicted"/>
<evidence type="ECO:0000256" key="4">
    <source>
        <dbReference type="ARBA" id="ARBA00023163"/>
    </source>
</evidence>
<keyword evidence="9" id="KW-1185">Reference proteome</keyword>
<dbReference type="NCBIfam" id="TIGR00231">
    <property type="entry name" value="small_GTP"/>
    <property type="match status" value="1"/>
</dbReference>
<dbReference type="EMBL" id="RDQH01000328">
    <property type="protein sequence ID" value="RXI05445.1"/>
    <property type="molecule type" value="Genomic_DNA"/>
</dbReference>
<dbReference type="SMR" id="A0A498KI66"/>
<evidence type="ECO:0000256" key="2">
    <source>
        <dbReference type="ARBA" id="ARBA00023015"/>
    </source>
</evidence>
<feature type="compositionally biased region" description="Polar residues" evidence="6">
    <location>
        <begin position="668"/>
        <end position="682"/>
    </location>
</feature>
<keyword evidence="5" id="KW-0539">Nucleus</keyword>
<dbReference type="PRINTS" id="PR00449">
    <property type="entry name" value="RASTRNSFRMNG"/>
</dbReference>
<dbReference type="SUPFAM" id="SSF47459">
    <property type="entry name" value="HLH, helix-loop-helix DNA-binding domain"/>
    <property type="match status" value="2"/>
</dbReference>
<reference evidence="8 9" key="1">
    <citation type="submission" date="2018-10" db="EMBL/GenBank/DDBJ databases">
        <title>A high-quality apple genome assembly.</title>
        <authorList>
            <person name="Hu J."/>
        </authorList>
    </citation>
    <scope>NUCLEOTIDE SEQUENCE [LARGE SCALE GENOMIC DNA]</scope>
    <source>
        <strain evidence="9">cv. HFTH1</strain>
        <tissue evidence="8">Young leaf</tissue>
    </source>
</reference>
<dbReference type="InterPro" id="IPR045239">
    <property type="entry name" value="bHLH95_bHLH"/>
</dbReference>
<evidence type="ECO:0000313" key="9">
    <source>
        <dbReference type="Proteomes" id="UP000290289"/>
    </source>
</evidence>
<dbReference type="GO" id="GO:0046983">
    <property type="term" value="F:protein dimerization activity"/>
    <property type="evidence" value="ECO:0007669"/>
    <property type="project" value="InterPro"/>
</dbReference>
<dbReference type="SMART" id="SM00173">
    <property type="entry name" value="RAS"/>
    <property type="match status" value="1"/>
</dbReference>
<dbReference type="GO" id="GO:0005634">
    <property type="term" value="C:nucleus"/>
    <property type="evidence" value="ECO:0007669"/>
    <property type="project" value="UniProtKB-SubCell"/>
</dbReference>
<feature type="region of interest" description="Disordered" evidence="6">
    <location>
        <begin position="202"/>
        <end position="270"/>
    </location>
</feature>
<dbReference type="InterPro" id="IPR045843">
    <property type="entry name" value="IND-like"/>
</dbReference>
<dbReference type="Gene3D" id="4.10.280.10">
    <property type="entry name" value="Helix-loop-helix DNA-binding domain"/>
    <property type="match status" value="2"/>
</dbReference>
<dbReference type="InterPro" id="IPR036638">
    <property type="entry name" value="HLH_DNA-bd_sf"/>
</dbReference>
<dbReference type="InterPro" id="IPR005225">
    <property type="entry name" value="Small_GTP-bd"/>
</dbReference>
<feature type="compositionally biased region" description="Acidic residues" evidence="6">
    <location>
        <begin position="244"/>
        <end position="254"/>
    </location>
</feature>
<dbReference type="SMART" id="SM00175">
    <property type="entry name" value="RAB"/>
    <property type="match status" value="1"/>
</dbReference>
<dbReference type="Pfam" id="PF00010">
    <property type="entry name" value="HLH"/>
    <property type="match status" value="1"/>
</dbReference>
<dbReference type="PROSITE" id="PS51419">
    <property type="entry name" value="RAB"/>
    <property type="match status" value="1"/>
</dbReference>
<dbReference type="CDD" id="cd11393">
    <property type="entry name" value="bHLH_AtbHLH_like"/>
    <property type="match status" value="1"/>
</dbReference>
<evidence type="ECO:0000256" key="1">
    <source>
        <dbReference type="ARBA" id="ARBA00004123"/>
    </source>
</evidence>
<feature type="compositionally biased region" description="Low complexity" evidence="6">
    <location>
        <begin position="730"/>
        <end position="743"/>
    </location>
</feature>
<dbReference type="GO" id="GO:0000981">
    <property type="term" value="F:DNA-binding transcription factor activity, RNA polymerase II-specific"/>
    <property type="evidence" value="ECO:0007669"/>
    <property type="project" value="TreeGrafter"/>
</dbReference>
<dbReference type="FunFam" id="3.40.50.300:FF:001447">
    <property type="entry name" value="Ras-related protein Rab-1B"/>
    <property type="match status" value="1"/>
</dbReference>
<dbReference type="SMART" id="SM00174">
    <property type="entry name" value="RHO"/>
    <property type="match status" value="1"/>
</dbReference>
<evidence type="ECO:0000256" key="5">
    <source>
        <dbReference type="ARBA" id="ARBA00023242"/>
    </source>
</evidence>
<keyword evidence="4" id="KW-0804">Transcription</keyword>
<dbReference type="InterPro" id="IPR011598">
    <property type="entry name" value="bHLH_dom"/>
</dbReference>
<evidence type="ECO:0000256" key="6">
    <source>
        <dbReference type="SAM" id="MobiDB-lite"/>
    </source>
</evidence>
<dbReference type="SMART" id="SM00353">
    <property type="entry name" value="HLH"/>
    <property type="match status" value="2"/>
</dbReference>
<dbReference type="PANTHER" id="PTHR16223">
    <property type="entry name" value="TRANSCRIPTION FACTOR BHLH83-RELATED"/>
    <property type="match status" value="1"/>
</dbReference>
<dbReference type="STRING" id="3750.A0A498KI66"/>
<comment type="subcellular location">
    <subcellularLocation>
        <location evidence="1">Nucleus</location>
    </subcellularLocation>
</comment>
<dbReference type="Proteomes" id="UP000290289">
    <property type="component" value="Chromosome 2"/>
</dbReference>